<dbReference type="KEGG" id="swf:E3E12_00090"/>
<dbReference type="Proteomes" id="UP000318709">
    <property type="component" value="Chromosome"/>
</dbReference>
<reference evidence="2 3" key="1">
    <citation type="submission" date="2019-03" db="EMBL/GenBank/DDBJ databases">
        <title>The complete genome sequence of Swingsia_sp. F3b2 LMG30590(T).</title>
        <authorList>
            <person name="Chua K.-O."/>
            <person name="Chan K.-G."/>
            <person name="See-Too W.-S."/>
        </authorList>
    </citation>
    <scope>NUCLEOTIDE SEQUENCE [LARGE SCALE GENOMIC DNA]</scope>
    <source>
        <strain evidence="2 3">F3b2</strain>
    </source>
</reference>
<proteinExistence type="predicted"/>
<dbReference type="RefSeq" id="WP_141442510.1">
    <property type="nucleotide sequence ID" value="NZ_CP038231.1"/>
</dbReference>
<feature type="region of interest" description="Disordered" evidence="1">
    <location>
        <begin position="53"/>
        <end position="126"/>
    </location>
</feature>
<protein>
    <submittedName>
        <fullName evidence="2">Uncharacterized protein</fullName>
    </submittedName>
</protein>
<dbReference type="EMBL" id="CP038231">
    <property type="protein sequence ID" value="QDH12868.1"/>
    <property type="molecule type" value="Genomic_DNA"/>
</dbReference>
<name>A0A4Y6U8G9_9PROT</name>
<evidence type="ECO:0000313" key="3">
    <source>
        <dbReference type="Proteomes" id="UP000318709"/>
    </source>
</evidence>
<evidence type="ECO:0000256" key="1">
    <source>
        <dbReference type="SAM" id="MobiDB-lite"/>
    </source>
</evidence>
<sequence>MPASLRPPTQKRGGCTATVGFRHVSGRAAPPPLRHSFSWKGLPLLAALGAWATPSPASAQPEPSASSAVPPGTQRSNTPTSPVVTAHFTRQSNWAPRTAPPPKPRHIPSARATSPVLEAGAPKPASKGQTWFQRLEHFLGQGQHPPEQWNTGTLFAPFPALPEQGEIVIEPYNEFYVPNGAFNARGDHVRSPGQASFTQFWFMQYAVTDRLTVGVYPTWSRSWGNHQKSSSFVFNDLPIDLEYRLTPHYTPSLTAYIGTTVPTGPYKNLSNPADGLGTGSWFLHYALQGELVFPFFSQTVRFHFWAQAYQPLTSARLKGMTAYGTSPGYLGHAHPGWYGNEGMGSEWGITKKWVFALDFYHTWGAGAVLRGRRGNQRLESRSGWNGTLNVGPELEYNWDPNWGVVAGVIVPVMGHNSSASLQPQMAISSVF</sequence>
<evidence type="ECO:0000313" key="2">
    <source>
        <dbReference type="EMBL" id="QDH12868.1"/>
    </source>
</evidence>
<accession>A0A4Y6U8G9</accession>
<keyword evidence="3" id="KW-1185">Reference proteome</keyword>
<organism evidence="2 3">
    <name type="scientific">Formicincola oecophyllae</name>
    <dbReference type="NCBI Taxonomy" id="2558361"/>
    <lineage>
        <taxon>Bacteria</taxon>
        <taxon>Pseudomonadati</taxon>
        <taxon>Pseudomonadota</taxon>
        <taxon>Alphaproteobacteria</taxon>
        <taxon>Acetobacterales</taxon>
        <taxon>Acetobacteraceae</taxon>
        <taxon>Formicincola</taxon>
    </lineage>
</organism>
<feature type="compositionally biased region" description="Polar residues" evidence="1">
    <location>
        <begin position="73"/>
        <end position="95"/>
    </location>
</feature>
<dbReference type="AlphaFoldDB" id="A0A4Y6U8G9"/>
<dbReference type="OrthoDB" id="7240756at2"/>
<feature type="compositionally biased region" description="Low complexity" evidence="1">
    <location>
        <begin position="53"/>
        <end position="71"/>
    </location>
</feature>
<gene>
    <name evidence="2" type="ORF">E3E12_00090</name>
</gene>